<feature type="signal peptide" evidence="3">
    <location>
        <begin position="1"/>
        <end position="22"/>
    </location>
</feature>
<dbReference type="EMBL" id="JACRUN010000005">
    <property type="protein sequence ID" value="MBC5835238.1"/>
    <property type="molecule type" value="Genomic_DNA"/>
</dbReference>
<dbReference type="Gene3D" id="1.25.40.10">
    <property type="entry name" value="Tetratricopeptide repeat domain"/>
    <property type="match status" value="1"/>
</dbReference>
<evidence type="ECO:0000259" key="4">
    <source>
        <dbReference type="PROSITE" id="PS01124"/>
    </source>
</evidence>
<sequence>MMKRRLYLCLLSVIFFTFNLQAQNFKKPLSSLSYDELKDAFFKNEGKIEIQKKYVKAFLGKAKKENNTPKIARGYYYYSLLYDDNRKIVYFDSIINNVVLPSGEKNFPFVAYLEKGYFLSKKYRYNDAINNYLKVEKLAFSKNINYYYKAKFAIGILKSEKMGEVKESLPLFWECYAFYKSQKNNPDLTFDYEASIFALADTYKSIKKTDSASYYNRLGYSETKRSKNEYLHNIFILNEGANQVLVNNFKATLDSVTKALPYIIKNKDYNNTLAAYYYRAKAYQGLGVKIKAVENYVKVDSLYRLNLVISPEFSDGYKFLIDYYNENGDKENRLKYLTTYLEIQNQFQKEYKELSVKLKNDYDLPNLVKDKESLIKSLKTDEKKYFWLIIFLIGFALCLVSISIYQSKQKKIYKLNFEKIINQTSKPEILNNVVMTQTQKKDINLSNSLIKDINDKLLNFEKNKLYKNPNISIQYLSNEFATNTKYLSLVINEYKNKSFINYINDLRVDNIIEELKQNKNLRKYTIAALAEEAGFNTAESFSNAFYKRTEIKPSFFVKELNGI</sequence>
<keyword evidence="3" id="KW-0732">Signal</keyword>
<protein>
    <submittedName>
        <fullName evidence="5">AraC family transcriptional regulator</fullName>
    </submittedName>
</protein>
<reference evidence="5 6" key="1">
    <citation type="submission" date="2020-08" db="EMBL/GenBank/DDBJ databases">
        <title>Description of novel Flavobacterium F-408 isolate.</title>
        <authorList>
            <person name="Saticioglu I.B."/>
            <person name="Duman M."/>
            <person name="Altun S."/>
        </authorList>
    </citation>
    <scope>NUCLEOTIDE SEQUENCE [LARGE SCALE GENOMIC DNA]</scope>
    <source>
        <strain evidence="5 6">F-408</strain>
    </source>
</reference>
<keyword evidence="2" id="KW-1133">Transmembrane helix</keyword>
<accession>A0ABR7IZV2</accession>
<dbReference type="Proteomes" id="UP000605990">
    <property type="component" value="Unassembled WGS sequence"/>
</dbReference>
<keyword evidence="2" id="KW-0472">Membrane</keyword>
<keyword evidence="2" id="KW-0812">Transmembrane</keyword>
<dbReference type="PROSITE" id="PS01124">
    <property type="entry name" value="HTH_ARAC_FAMILY_2"/>
    <property type="match status" value="1"/>
</dbReference>
<feature type="domain" description="HTH araC/xylS-type" evidence="4">
    <location>
        <begin position="455"/>
        <end position="559"/>
    </location>
</feature>
<organism evidence="5 6">
    <name type="scientific">Flavobacterium bernardetii</name>
    <dbReference type="NCBI Taxonomy" id="2813823"/>
    <lineage>
        <taxon>Bacteria</taxon>
        <taxon>Pseudomonadati</taxon>
        <taxon>Bacteroidota</taxon>
        <taxon>Flavobacteriia</taxon>
        <taxon>Flavobacteriales</taxon>
        <taxon>Flavobacteriaceae</taxon>
        <taxon>Flavobacterium</taxon>
    </lineage>
</organism>
<evidence type="ECO:0000256" key="3">
    <source>
        <dbReference type="SAM" id="SignalP"/>
    </source>
</evidence>
<dbReference type="Gene3D" id="1.10.10.60">
    <property type="entry name" value="Homeodomain-like"/>
    <property type="match status" value="2"/>
</dbReference>
<evidence type="ECO:0000313" key="5">
    <source>
        <dbReference type="EMBL" id="MBC5835238.1"/>
    </source>
</evidence>
<name>A0ABR7IZV2_9FLAO</name>
<dbReference type="SMART" id="SM00342">
    <property type="entry name" value="HTH_ARAC"/>
    <property type="match status" value="1"/>
</dbReference>
<evidence type="ECO:0000313" key="6">
    <source>
        <dbReference type="Proteomes" id="UP000605990"/>
    </source>
</evidence>
<dbReference type="PANTHER" id="PTHR43280:SF2">
    <property type="entry name" value="HTH-TYPE TRANSCRIPTIONAL REGULATOR EXSA"/>
    <property type="match status" value="1"/>
</dbReference>
<dbReference type="InterPro" id="IPR011990">
    <property type="entry name" value="TPR-like_helical_dom_sf"/>
</dbReference>
<feature type="chain" id="PRO_5045714774" evidence="3">
    <location>
        <begin position="23"/>
        <end position="563"/>
    </location>
</feature>
<evidence type="ECO:0000256" key="1">
    <source>
        <dbReference type="ARBA" id="ARBA00023125"/>
    </source>
</evidence>
<keyword evidence="6" id="KW-1185">Reference proteome</keyword>
<keyword evidence="1" id="KW-0238">DNA-binding</keyword>
<comment type="caution">
    <text evidence="5">The sequence shown here is derived from an EMBL/GenBank/DDBJ whole genome shotgun (WGS) entry which is preliminary data.</text>
</comment>
<proteinExistence type="predicted"/>
<evidence type="ECO:0000256" key="2">
    <source>
        <dbReference type="SAM" id="Phobius"/>
    </source>
</evidence>
<dbReference type="PANTHER" id="PTHR43280">
    <property type="entry name" value="ARAC-FAMILY TRANSCRIPTIONAL REGULATOR"/>
    <property type="match status" value="1"/>
</dbReference>
<feature type="transmembrane region" description="Helical" evidence="2">
    <location>
        <begin position="385"/>
        <end position="405"/>
    </location>
</feature>
<gene>
    <name evidence="5" type="ORF">H8R27_10100</name>
</gene>
<dbReference type="Pfam" id="PF12833">
    <property type="entry name" value="HTH_18"/>
    <property type="match status" value="1"/>
</dbReference>
<dbReference type="InterPro" id="IPR018060">
    <property type="entry name" value="HTH_AraC"/>
</dbReference>
<dbReference type="RefSeq" id="WP_166131479.1">
    <property type="nucleotide sequence ID" value="NZ_JAANOQ010000011.1"/>
</dbReference>